<sequence>MLARSQSHGKHIIRGHAINELLRDRPMRLLEVRALALGSQPQGLGVGNRAELANALHHDLGFLALNGAYA</sequence>
<comment type="caution">
    <text evidence="1">The sequence shown here is derived from an EMBL/GenBank/DDBJ whole genome shotgun (WGS) entry which is preliminary data.</text>
</comment>
<evidence type="ECO:0000313" key="2">
    <source>
        <dbReference type="Proteomes" id="UP001152607"/>
    </source>
</evidence>
<gene>
    <name evidence="1" type="ORF">PDIGIT_LOCUS12169</name>
</gene>
<dbReference type="Proteomes" id="UP001152607">
    <property type="component" value="Unassembled WGS sequence"/>
</dbReference>
<name>A0A9W4UN49_9PLEO</name>
<keyword evidence="2" id="KW-1185">Reference proteome</keyword>
<dbReference type="EMBL" id="CAOQHR010000008">
    <property type="protein sequence ID" value="CAI6339030.1"/>
    <property type="molecule type" value="Genomic_DNA"/>
</dbReference>
<proteinExistence type="predicted"/>
<dbReference type="AlphaFoldDB" id="A0A9W4UN49"/>
<protein>
    <submittedName>
        <fullName evidence="1">Uncharacterized protein</fullName>
    </submittedName>
</protein>
<accession>A0A9W4UN49</accession>
<reference evidence="1" key="1">
    <citation type="submission" date="2023-01" db="EMBL/GenBank/DDBJ databases">
        <authorList>
            <person name="Van Ghelder C."/>
            <person name="Rancurel C."/>
        </authorList>
    </citation>
    <scope>NUCLEOTIDE SEQUENCE</scope>
    <source>
        <strain evidence="1">CNCM I-4278</strain>
    </source>
</reference>
<evidence type="ECO:0000313" key="1">
    <source>
        <dbReference type="EMBL" id="CAI6339030.1"/>
    </source>
</evidence>
<organism evidence="1 2">
    <name type="scientific">Periconia digitata</name>
    <dbReference type="NCBI Taxonomy" id="1303443"/>
    <lineage>
        <taxon>Eukaryota</taxon>
        <taxon>Fungi</taxon>
        <taxon>Dikarya</taxon>
        <taxon>Ascomycota</taxon>
        <taxon>Pezizomycotina</taxon>
        <taxon>Dothideomycetes</taxon>
        <taxon>Pleosporomycetidae</taxon>
        <taxon>Pleosporales</taxon>
        <taxon>Massarineae</taxon>
        <taxon>Periconiaceae</taxon>
        <taxon>Periconia</taxon>
    </lineage>
</organism>